<evidence type="ECO:0000259" key="10">
    <source>
        <dbReference type="PROSITE" id="PS50114"/>
    </source>
</evidence>
<reference evidence="11 12" key="1">
    <citation type="submission" date="2020-11" db="EMBL/GenBank/DDBJ databases">
        <authorList>
            <person name="Wallbank WR R."/>
            <person name="Pardo Diaz C."/>
            <person name="Kozak K."/>
            <person name="Martin S."/>
            <person name="Jiggins C."/>
            <person name="Moest M."/>
            <person name="Warren A I."/>
            <person name="Generalovic N T."/>
            <person name="Byers J.R.P. K."/>
            <person name="Montejo-Kovacevich G."/>
            <person name="Yen C E."/>
        </authorList>
    </citation>
    <scope>NUCLEOTIDE SEQUENCE [LARGE SCALE GENOMIC DNA]</scope>
</reference>
<dbReference type="PANTHER" id="PTHR10071">
    <property type="entry name" value="TRANSCRIPTION FACTOR GATA FAMILY MEMBER"/>
    <property type="match status" value="1"/>
</dbReference>
<keyword evidence="2" id="KW-0479">Metal-binding</keyword>
<feature type="compositionally biased region" description="Basic and acidic residues" evidence="9">
    <location>
        <begin position="566"/>
        <end position="585"/>
    </location>
</feature>
<dbReference type="InterPro" id="IPR039355">
    <property type="entry name" value="Transcription_factor_GATA"/>
</dbReference>
<evidence type="ECO:0000256" key="2">
    <source>
        <dbReference type="ARBA" id="ARBA00022723"/>
    </source>
</evidence>
<dbReference type="FunFam" id="3.30.50.10:FF:000002">
    <property type="entry name" value="Gata transcription factor gatad"/>
    <property type="match status" value="1"/>
</dbReference>
<feature type="region of interest" description="Disordered" evidence="9">
    <location>
        <begin position="647"/>
        <end position="724"/>
    </location>
</feature>
<evidence type="ECO:0000256" key="4">
    <source>
        <dbReference type="ARBA" id="ARBA00022833"/>
    </source>
</evidence>
<feature type="region of interest" description="Disordered" evidence="9">
    <location>
        <begin position="419"/>
        <end position="448"/>
    </location>
</feature>
<feature type="region of interest" description="Disordered" evidence="9">
    <location>
        <begin position="483"/>
        <end position="587"/>
    </location>
</feature>
<feature type="region of interest" description="Disordered" evidence="9">
    <location>
        <begin position="868"/>
        <end position="912"/>
    </location>
</feature>
<dbReference type="PROSITE" id="PS00344">
    <property type="entry name" value="GATA_ZN_FINGER_1"/>
    <property type="match status" value="1"/>
</dbReference>
<dbReference type="InParanoid" id="A0A7R8YPS2"/>
<evidence type="ECO:0000256" key="3">
    <source>
        <dbReference type="ARBA" id="ARBA00022771"/>
    </source>
</evidence>
<dbReference type="Pfam" id="PF07776">
    <property type="entry name" value="zf-AD"/>
    <property type="match status" value="1"/>
</dbReference>
<sequence>MCNVPEKFHRICRLCLSVVSERDLSKLSIFASPSDFAGAVRGGDGLVKEQRLQRAPQRSDELQNRPVIVSSSGAAALQNADSKRGMNAGSSASANVNIGRGSSGSGSKSANSDEFSFGNAASNLIKLRRNPAPAYRYSPAAAATGSDYENAEEDDDSSLPSSDNISGRIYSCLSIKVLPNDGLPSVVCQNCRRQLDTCHRFHTKAKEAQKTLEGFLQYASKVSGSDEEILEKTASTLDDILSPASSHRRSERMAAAALTELSNTTNTHNFNNNNNSAYNRCPHEIKNLYCTTQSSSPTPPPPPTSIVTSILNKSYIENLETNSVSVIPIVDNKSNSVNLVTTNNKNVEIVADSSNIVQQKTYNPEQMLSTTTVELPATTCSMEASTLAALASSKHLTQLQQRLETAAVLMDISKKVIISPPNSNPQSPSVTAVATSGSASGGGTVITADSSSIKNSVITSIKRSTSNEEIDLSMKRYRKELIKSPNDSVTPDINRNCEQLTISSTPIKKEVIDHDHDERDDENINEDDRISQNSHSNDDSSDSGRLQMDITSHEQEEYATNTPASKVDELGRETPDSMQSDDHGTDPATTQLWQALAHTTVNGTASNEATQLLRRMFNCRIGFSLTPPFDPQGRNILEQPIALLKNEINSSERQPNKPVGRRKQSCPSKNDFMDKKEQQQAVDQSGGNIGDTRAVSNAWPNSFPEDKSKQGKQSSSNTSQKDMSCTNCGTLTTTIWRRNVRGEMVCNACGLYFKLHGVNRPHSMRRDTIHTRRRRPKGGDKSGRKRQKLDDQNAEVDSSEQSERTKSDLQALQNHNFLIALGGVRGSSPFQMPPYTHFLRASQNFVENNQQTDTNLENNQKSIMTTSTIAPIDDDDNPNSSNNDENEELATSSVPLNLVSNQISASETTLSP</sequence>
<dbReference type="SMART" id="SM00401">
    <property type="entry name" value="ZnF_GATA"/>
    <property type="match status" value="1"/>
</dbReference>
<dbReference type="GO" id="GO:0000122">
    <property type="term" value="P:negative regulation of transcription by RNA polymerase II"/>
    <property type="evidence" value="ECO:0007669"/>
    <property type="project" value="TreeGrafter"/>
</dbReference>
<keyword evidence="7" id="KW-0539">Nucleus</keyword>
<keyword evidence="12" id="KW-1185">Reference proteome</keyword>
<evidence type="ECO:0000256" key="1">
    <source>
        <dbReference type="ARBA" id="ARBA00004123"/>
    </source>
</evidence>
<dbReference type="GO" id="GO:0045944">
    <property type="term" value="P:positive regulation of transcription by RNA polymerase II"/>
    <property type="evidence" value="ECO:0007669"/>
    <property type="project" value="TreeGrafter"/>
</dbReference>
<dbReference type="GO" id="GO:0005634">
    <property type="term" value="C:nucleus"/>
    <property type="evidence" value="ECO:0007669"/>
    <property type="project" value="UniProtKB-SubCell"/>
</dbReference>
<evidence type="ECO:0000256" key="7">
    <source>
        <dbReference type="ARBA" id="ARBA00023242"/>
    </source>
</evidence>
<keyword evidence="6" id="KW-0804">Transcription</keyword>
<dbReference type="GO" id="GO:0000978">
    <property type="term" value="F:RNA polymerase II cis-regulatory region sequence-specific DNA binding"/>
    <property type="evidence" value="ECO:0007669"/>
    <property type="project" value="TreeGrafter"/>
</dbReference>
<evidence type="ECO:0000256" key="9">
    <source>
        <dbReference type="SAM" id="MobiDB-lite"/>
    </source>
</evidence>
<evidence type="ECO:0000256" key="5">
    <source>
        <dbReference type="ARBA" id="ARBA00023015"/>
    </source>
</evidence>
<keyword evidence="3 8" id="KW-0863">Zinc-finger</keyword>
<evidence type="ECO:0000256" key="8">
    <source>
        <dbReference type="PROSITE-ProRule" id="PRU00094"/>
    </source>
</evidence>
<evidence type="ECO:0000256" key="6">
    <source>
        <dbReference type="ARBA" id="ARBA00023163"/>
    </source>
</evidence>
<accession>A0A7R8YPS2</accession>
<organism evidence="11 12">
    <name type="scientific">Hermetia illucens</name>
    <name type="common">Black soldier fly</name>
    <dbReference type="NCBI Taxonomy" id="343691"/>
    <lineage>
        <taxon>Eukaryota</taxon>
        <taxon>Metazoa</taxon>
        <taxon>Ecdysozoa</taxon>
        <taxon>Arthropoda</taxon>
        <taxon>Hexapoda</taxon>
        <taxon>Insecta</taxon>
        <taxon>Pterygota</taxon>
        <taxon>Neoptera</taxon>
        <taxon>Endopterygota</taxon>
        <taxon>Diptera</taxon>
        <taxon>Brachycera</taxon>
        <taxon>Stratiomyomorpha</taxon>
        <taxon>Stratiomyidae</taxon>
        <taxon>Hermetiinae</taxon>
        <taxon>Hermetia</taxon>
    </lineage>
</organism>
<dbReference type="PROSITE" id="PS50114">
    <property type="entry name" value="GATA_ZN_FINGER_2"/>
    <property type="match status" value="1"/>
</dbReference>
<dbReference type="InterPro" id="IPR000679">
    <property type="entry name" value="Znf_GATA"/>
</dbReference>
<dbReference type="GO" id="GO:0008270">
    <property type="term" value="F:zinc ion binding"/>
    <property type="evidence" value="ECO:0007669"/>
    <property type="project" value="UniProtKB-KW"/>
</dbReference>
<dbReference type="Gene3D" id="3.40.1800.20">
    <property type="match status" value="1"/>
</dbReference>
<gene>
    <name evidence="11" type="ORF">HERILL_LOCUS2940</name>
</gene>
<feature type="compositionally biased region" description="Polar residues" evidence="9">
    <location>
        <begin position="889"/>
        <end position="912"/>
    </location>
</feature>
<name>A0A7R8YPS2_HERIL</name>
<dbReference type="Pfam" id="PF00320">
    <property type="entry name" value="GATA"/>
    <property type="match status" value="1"/>
</dbReference>
<keyword evidence="5" id="KW-0805">Transcription regulation</keyword>
<feature type="region of interest" description="Disordered" evidence="9">
    <location>
        <begin position="763"/>
        <end position="807"/>
    </location>
</feature>
<dbReference type="SMART" id="SM00868">
    <property type="entry name" value="zf-AD"/>
    <property type="match status" value="1"/>
</dbReference>
<dbReference type="InterPro" id="IPR013088">
    <property type="entry name" value="Znf_NHR/GATA"/>
</dbReference>
<feature type="compositionally biased region" description="Polar residues" evidence="9">
    <location>
        <begin position="711"/>
        <end position="724"/>
    </location>
</feature>
<feature type="region of interest" description="Disordered" evidence="9">
    <location>
        <begin position="79"/>
        <end position="113"/>
    </location>
</feature>
<proteinExistence type="predicted"/>
<dbReference type="PANTHER" id="PTHR10071:SF337">
    <property type="entry name" value="GATA-BINDING FACTOR A"/>
    <property type="match status" value="1"/>
</dbReference>
<dbReference type="GO" id="GO:0045165">
    <property type="term" value="P:cell fate commitment"/>
    <property type="evidence" value="ECO:0007669"/>
    <property type="project" value="TreeGrafter"/>
</dbReference>
<dbReference type="CDD" id="cd00202">
    <property type="entry name" value="ZnF_GATA"/>
    <property type="match status" value="1"/>
</dbReference>
<dbReference type="AlphaFoldDB" id="A0A7R8YPS2"/>
<keyword evidence="4" id="KW-0862">Zinc</keyword>
<feature type="domain" description="GATA-type" evidence="10">
    <location>
        <begin position="719"/>
        <end position="772"/>
    </location>
</feature>
<dbReference type="Gene3D" id="3.30.50.10">
    <property type="entry name" value="Erythroid Transcription Factor GATA-1, subunit A"/>
    <property type="match status" value="1"/>
</dbReference>
<dbReference type="InterPro" id="IPR012934">
    <property type="entry name" value="Znf_AD"/>
</dbReference>
<feature type="compositionally biased region" description="Polar residues" evidence="9">
    <location>
        <begin position="485"/>
        <end position="506"/>
    </location>
</feature>
<dbReference type="OrthoDB" id="2162994at2759"/>
<dbReference type="FunCoup" id="A0A7R8YPS2">
    <property type="interactions" value="414"/>
</dbReference>
<feature type="region of interest" description="Disordered" evidence="9">
    <location>
        <begin position="142"/>
        <end position="162"/>
    </location>
</feature>
<evidence type="ECO:0000313" key="12">
    <source>
        <dbReference type="Proteomes" id="UP000594454"/>
    </source>
</evidence>
<dbReference type="GO" id="GO:0000981">
    <property type="term" value="F:DNA-binding transcription factor activity, RNA polymerase II-specific"/>
    <property type="evidence" value="ECO:0007669"/>
    <property type="project" value="TreeGrafter"/>
</dbReference>
<dbReference type="EMBL" id="LR899009">
    <property type="protein sequence ID" value="CAD7079740.1"/>
    <property type="molecule type" value="Genomic_DNA"/>
</dbReference>
<evidence type="ECO:0000313" key="11">
    <source>
        <dbReference type="EMBL" id="CAD7079740.1"/>
    </source>
</evidence>
<comment type="subcellular location">
    <subcellularLocation>
        <location evidence="1">Nucleus</location>
    </subcellularLocation>
</comment>
<feature type="compositionally biased region" description="Low complexity" evidence="9">
    <location>
        <begin position="419"/>
        <end position="438"/>
    </location>
</feature>
<protein>
    <recommendedName>
        <fullName evidence="10">GATA-type domain-containing protein</fullName>
    </recommendedName>
</protein>
<dbReference type="Proteomes" id="UP000594454">
    <property type="component" value="Chromosome 1"/>
</dbReference>
<feature type="compositionally biased region" description="Basic and acidic residues" evidence="9">
    <location>
        <begin position="507"/>
        <end position="517"/>
    </location>
</feature>
<dbReference type="SUPFAM" id="SSF57716">
    <property type="entry name" value="Glucocorticoid receptor-like (DNA-binding domain)"/>
    <property type="match status" value="2"/>
</dbReference>
<dbReference type="PRINTS" id="PR00619">
    <property type="entry name" value="GATAZNFINGER"/>
</dbReference>